<dbReference type="Proteomes" id="UP001467674">
    <property type="component" value="Unassembled WGS sequence"/>
</dbReference>
<name>A0ABV1S901_BACAB</name>
<accession>A0ABV1S901</accession>
<dbReference type="EMBL" id="JBEOME010000012">
    <property type="protein sequence ID" value="MER3123029.1"/>
    <property type="molecule type" value="Genomic_DNA"/>
</dbReference>
<evidence type="ECO:0000313" key="1">
    <source>
        <dbReference type="EMBL" id="MER3123029.1"/>
    </source>
</evidence>
<comment type="caution">
    <text evidence="1">The sequence shown here is derived from an EMBL/GenBank/DDBJ whole genome shotgun (WGS) entry which is preliminary data.</text>
</comment>
<evidence type="ECO:0000313" key="2">
    <source>
        <dbReference type="Proteomes" id="UP001467674"/>
    </source>
</evidence>
<gene>
    <name evidence="1" type="ORF">ABQG71_17850</name>
</gene>
<protein>
    <submittedName>
        <fullName evidence="1">Uncharacterized protein</fullName>
    </submittedName>
</protein>
<keyword evidence="2" id="KW-1185">Reference proteome</keyword>
<proteinExistence type="predicted"/>
<sequence length="63" mass="7330">MAKTNRGKWKENLEHAKKNKTKTLTFPGKPYSIAIFPQVYGDVVTEEQFYQELANIVIKEARM</sequence>
<reference evidence="1 2" key="1">
    <citation type="submission" date="2024-06" db="EMBL/GenBank/DDBJ databases">
        <title>Construction of an artificial bacterial consortium using nitrogen cycle bacteria from Cuatro Cienegas Basin and a mangrove forest.</title>
        <authorList>
            <person name="Aguilera-Najera D."/>
            <person name="Marquez-Cianci L."/>
            <person name="Martinez-Perez E."/>
            <person name="Rosas-Barrera M."/>
            <person name="Rodriguez-Cruz U.E."/>
            <person name="Tapia-Lopez R."/>
            <person name="Eguiarte L.E."/>
            <person name="Souza-Saldivar V."/>
        </authorList>
    </citation>
    <scope>NUCLEOTIDE SEQUENCE [LARGE SCALE GENOMIC DNA]</scope>
    <source>
        <strain evidence="1 2">S14-15</strain>
    </source>
</reference>
<organism evidence="1 2">
    <name type="scientific">Bacillus altitudinis</name>
    <dbReference type="NCBI Taxonomy" id="293387"/>
    <lineage>
        <taxon>Bacteria</taxon>
        <taxon>Bacillati</taxon>
        <taxon>Bacillota</taxon>
        <taxon>Bacilli</taxon>
        <taxon>Bacillales</taxon>
        <taxon>Bacillaceae</taxon>
        <taxon>Bacillus</taxon>
    </lineage>
</organism>
<dbReference type="RefSeq" id="WP_268382689.1">
    <property type="nucleotide sequence ID" value="NZ_JAKRPK010000020.1"/>
</dbReference>